<evidence type="ECO:0000313" key="2">
    <source>
        <dbReference type="Proteomes" id="UP001372526"/>
    </source>
</evidence>
<reference evidence="1 2" key="1">
    <citation type="submission" date="2024-01" db="EMBL/GenBank/DDBJ databases">
        <title>Seven novel Bacillus-like species.</title>
        <authorList>
            <person name="Liu G."/>
        </authorList>
    </citation>
    <scope>NUCLEOTIDE SEQUENCE [LARGE SCALE GENOMIC DNA]</scope>
    <source>
        <strain evidence="1 2">FJAT-51639</strain>
    </source>
</reference>
<evidence type="ECO:0000313" key="1">
    <source>
        <dbReference type="EMBL" id="MEI4801800.1"/>
    </source>
</evidence>
<dbReference type="RefSeq" id="WP_336472439.1">
    <property type="nucleotide sequence ID" value="NZ_JBAWSX010000005.1"/>
</dbReference>
<comment type="caution">
    <text evidence="1">The sequence shown here is derived from an EMBL/GenBank/DDBJ whole genome shotgun (WGS) entry which is preliminary data.</text>
</comment>
<sequence>MGKIKKMISIVGIIGMMVLGFLFISPLQNASAADMGRFTTQWGTKTIGTVWASGDKTIWINGVNRYHKDGTGPIKPANVGAIQVRLCTAGTNSCTSWKSFTETYSWPYYNGNARFTGMRGAYYNVQITDAWENYYFTYTWSI</sequence>
<protein>
    <submittedName>
        <fullName evidence="1">Uncharacterized protein</fullName>
    </submittedName>
</protein>
<name>A0ABU8FJF8_9BACI</name>
<dbReference type="Proteomes" id="UP001372526">
    <property type="component" value="Unassembled WGS sequence"/>
</dbReference>
<keyword evidence="2" id="KW-1185">Reference proteome</keyword>
<dbReference type="EMBL" id="JBAWSX010000005">
    <property type="protein sequence ID" value="MEI4801800.1"/>
    <property type="molecule type" value="Genomic_DNA"/>
</dbReference>
<proteinExistence type="predicted"/>
<gene>
    <name evidence="1" type="ORF">WAZ07_10755</name>
</gene>
<accession>A0ABU8FJF8</accession>
<organism evidence="1 2">
    <name type="scientific">Bacillus bruguierae</name>
    <dbReference type="NCBI Taxonomy" id="3127667"/>
    <lineage>
        <taxon>Bacteria</taxon>
        <taxon>Bacillati</taxon>
        <taxon>Bacillota</taxon>
        <taxon>Bacilli</taxon>
        <taxon>Bacillales</taxon>
        <taxon>Bacillaceae</taxon>
        <taxon>Bacillus</taxon>
    </lineage>
</organism>